<organism evidence="1 2">
    <name type="scientific">Sphingobacterium bambusae</name>
    <dbReference type="NCBI Taxonomy" id="662858"/>
    <lineage>
        <taxon>Bacteria</taxon>
        <taxon>Pseudomonadati</taxon>
        <taxon>Bacteroidota</taxon>
        <taxon>Sphingobacteriia</taxon>
        <taxon>Sphingobacteriales</taxon>
        <taxon>Sphingobacteriaceae</taxon>
        <taxon>Sphingobacterium</taxon>
    </lineage>
</organism>
<dbReference type="RefSeq" id="WP_320185374.1">
    <property type="nucleotide sequence ID" value="NZ_CP138332.1"/>
</dbReference>
<dbReference type="Pfam" id="PF10127">
    <property type="entry name" value="RlaP"/>
    <property type="match status" value="1"/>
</dbReference>
<evidence type="ECO:0000313" key="1">
    <source>
        <dbReference type="EMBL" id="MFD2969540.1"/>
    </source>
</evidence>
<keyword evidence="2" id="KW-1185">Reference proteome</keyword>
<proteinExistence type="predicted"/>
<name>A0ABW6BJ48_9SPHI</name>
<sequence>MKTLISNKLVDIARDADVTLLFACESGSRAWGFPSVDSDYDIRFIYTRKTEHYLSVDNLSEDIKLPIQGDLDIYGWDLRKVLRLLKQSNVTPFEWIQSPIVYYADETFPERFRALLTNFYYPRKHAHHYLGLVKGKLPQLDAETVNLKSFFYMLRSLLSAQWSLELGHYAPMELMPLLALLPPHLKDEVLTLIALKANADENDSLALPESLKSYIAKEYMALSERAKDAPLTYGDTALLDDYFLKTIR</sequence>
<dbReference type="EMBL" id="JBHUPB010000014">
    <property type="protein sequence ID" value="MFD2969540.1"/>
    <property type="molecule type" value="Genomic_DNA"/>
</dbReference>
<dbReference type="InterPro" id="IPR018775">
    <property type="entry name" value="RlaP"/>
</dbReference>
<dbReference type="PANTHER" id="PTHR34817">
    <property type="entry name" value="NUCLEOTIDYLTRANSFERASE"/>
    <property type="match status" value="1"/>
</dbReference>
<evidence type="ECO:0000313" key="2">
    <source>
        <dbReference type="Proteomes" id="UP001597525"/>
    </source>
</evidence>
<dbReference type="PANTHER" id="PTHR34817:SF2">
    <property type="entry name" value="NUCLEOTIDYLTRANSFERASE"/>
    <property type="match status" value="1"/>
</dbReference>
<accession>A0ABW6BJ48</accession>
<comment type="caution">
    <text evidence="1">The sequence shown here is derived from an EMBL/GenBank/DDBJ whole genome shotgun (WGS) entry which is preliminary data.</text>
</comment>
<dbReference type="Proteomes" id="UP001597525">
    <property type="component" value="Unassembled WGS sequence"/>
</dbReference>
<gene>
    <name evidence="1" type="ORF">ACFS7Y_19250</name>
</gene>
<reference evidence="2" key="1">
    <citation type="journal article" date="2019" name="Int. J. Syst. Evol. Microbiol.">
        <title>The Global Catalogue of Microorganisms (GCM) 10K type strain sequencing project: providing services to taxonomists for standard genome sequencing and annotation.</title>
        <authorList>
            <consortium name="The Broad Institute Genomics Platform"/>
            <consortium name="The Broad Institute Genome Sequencing Center for Infectious Disease"/>
            <person name="Wu L."/>
            <person name="Ma J."/>
        </authorList>
    </citation>
    <scope>NUCLEOTIDE SEQUENCE [LARGE SCALE GENOMIC DNA]</scope>
    <source>
        <strain evidence="2">KCTC 22814</strain>
    </source>
</reference>
<protein>
    <submittedName>
        <fullName evidence="1">Nucleotidyltransferase domain-containing protein</fullName>
    </submittedName>
</protein>